<sequence>MRCRCFPTTVKLCQRFRECWSSAALMASTAAVRLMVAICERVHFHGADVVKLCGSAVRVPRWPITARDALQLAVTPSFLCPSFLKSALEPISFYLRHWFNSGPLLLAVPYSKRYSML</sequence>
<reference evidence="1" key="1">
    <citation type="journal article" date="2012" name="Proc. Natl. Acad. Sci. U.S.A.">
        <title>Antigenic diversity is generated by distinct evolutionary mechanisms in African trypanosome species.</title>
        <authorList>
            <person name="Jackson A.P."/>
            <person name="Berry A."/>
            <person name="Aslett M."/>
            <person name="Allison H.C."/>
            <person name="Burton P."/>
            <person name="Vavrova-Anderson J."/>
            <person name="Brown R."/>
            <person name="Browne H."/>
            <person name="Corton N."/>
            <person name="Hauser H."/>
            <person name="Gamble J."/>
            <person name="Gilderthorp R."/>
            <person name="Marcello L."/>
            <person name="McQuillan J."/>
            <person name="Otto T.D."/>
            <person name="Quail M.A."/>
            <person name="Sanders M.J."/>
            <person name="van Tonder A."/>
            <person name="Ginger M.L."/>
            <person name="Field M.C."/>
            <person name="Barry J.D."/>
            <person name="Hertz-Fowler C."/>
            <person name="Berriman M."/>
        </authorList>
    </citation>
    <scope>NUCLEOTIDE SEQUENCE</scope>
    <source>
        <strain evidence="1">Y486</strain>
    </source>
</reference>
<evidence type="ECO:0000313" key="1">
    <source>
        <dbReference type="EMBL" id="CCC50501.1"/>
    </source>
</evidence>
<proteinExistence type="predicted"/>
<protein>
    <submittedName>
        <fullName evidence="1">Uncharacterized protein</fullName>
    </submittedName>
</protein>
<dbReference type="EMBL" id="HE573025">
    <property type="protein sequence ID" value="CCC50501.1"/>
    <property type="molecule type" value="Genomic_DNA"/>
</dbReference>
<name>G0U2J8_TRYVY</name>
<dbReference type="AlphaFoldDB" id="G0U2J8"/>
<dbReference type="VEuPathDB" id="TriTrypDB:TvY486_0903220"/>
<accession>G0U2J8</accession>
<organism evidence="1">
    <name type="scientific">Trypanosoma vivax (strain Y486)</name>
    <dbReference type="NCBI Taxonomy" id="1055687"/>
    <lineage>
        <taxon>Eukaryota</taxon>
        <taxon>Discoba</taxon>
        <taxon>Euglenozoa</taxon>
        <taxon>Kinetoplastea</taxon>
        <taxon>Metakinetoplastina</taxon>
        <taxon>Trypanosomatida</taxon>
        <taxon>Trypanosomatidae</taxon>
        <taxon>Trypanosoma</taxon>
        <taxon>Duttonella</taxon>
    </lineage>
</organism>
<gene>
    <name evidence="1" type="ORF">TVY486_0903220</name>
</gene>